<keyword evidence="1" id="KW-0472">Membrane</keyword>
<protein>
    <submittedName>
        <fullName evidence="2">Uncharacterized protein</fullName>
    </submittedName>
</protein>
<sequence length="96" mass="11380">MPESREAKYDTDNKQTDPALKPINHLRHFIATLLTFGLWGVVWWWLILRSEGKHKQLFTRFDEAYWSYLIEREQPPAALYPMRFGGKKGKETQLDA</sequence>
<accession>A0ABZ0K1Q1</accession>
<keyword evidence="3" id="KW-1185">Reference proteome</keyword>
<keyword evidence="1" id="KW-1133">Transmembrane helix</keyword>
<dbReference type="RefSeq" id="WP_310469972.1">
    <property type="nucleotide sequence ID" value="NZ_CP136522.1"/>
</dbReference>
<feature type="transmembrane region" description="Helical" evidence="1">
    <location>
        <begin position="29"/>
        <end position="48"/>
    </location>
</feature>
<reference evidence="2 3" key="1">
    <citation type="submission" date="2023-10" db="EMBL/GenBank/DDBJ databases">
        <title>Complete genome sequence of Shewanella sp. DAU334.</title>
        <authorList>
            <person name="Lee Y.-S."/>
            <person name="Jeong H.-R."/>
            <person name="Hwang E.-J."/>
            <person name="Choi Y.-L."/>
            <person name="Kim G.-D."/>
        </authorList>
    </citation>
    <scope>NUCLEOTIDE SEQUENCE [LARGE SCALE GENOMIC DNA]</scope>
    <source>
        <strain evidence="2 3">DAU334</strain>
    </source>
</reference>
<evidence type="ECO:0000313" key="2">
    <source>
        <dbReference type="EMBL" id="WOT05711.1"/>
    </source>
</evidence>
<dbReference type="EMBL" id="CP136522">
    <property type="protein sequence ID" value="WOT05711.1"/>
    <property type="molecule type" value="Genomic_DNA"/>
</dbReference>
<proteinExistence type="predicted"/>
<name>A0ABZ0K1Q1_9GAMM</name>
<organism evidence="2 3">
    <name type="scientific">Shewanella youngdeokensis</name>
    <dbReference type="NCBI Taxonomy" id="2999068"/>
    <lineage>
        <taxon>Bacteria</taxon>
        <taxon>Pseudomonadati</taxon>
        <taxon>Pseudomonadota</taxon>
        <taxon>Gammaproteobacteria</taxon>
        <taxon>Alteromonadales</taxon>
        <taxon>Shewanellaceae</taxon>
        <taxon>Shewanella</taxon>
    </lineage>
</organism>
<keyword evidence="1" id="KW-0812">Transmembrane</keyword>
<evidence type="ECO:0000256" key="1">
    <source>
        <dbReference type="SAM" id="Phobius"/>
    </source>
</evidence>
<evidence type="ECO:0000313" key="3">
    <source>
        <dbReference type="Proteomes" id="UP001529491"/>
    </source>
</evidence>
<dbReference type="Proteomes" id="UP001529491">
    <property type="component" value="Chromosome"/>
</dbReference>
<gene>
    <name evidence="2" type="ORF">RGE70_02455</name>
</gene>